<evidence type="ECO:0000256" key="1">
    <source>
        <dbReference type="ARBA" id="ARBA00022729"/>
    </source>
</evidence>
<dbReference type="SUPFAM" id="SSF55816">
    <property type="entry name" value="5'-nucleotidase (syn. UDP-sugar hydrolase), C-terminal domain"/>
    <property type="match status" value="1"/>
</dbReference>
<organism evidence="5 6">
    <name type="scientific">Niallia hominis</name>
    <dbReference type="NCBI Taxonomy" id="3133173"/>
    <lineage>
        <taxon>Bacteria</taxon>
        <taxon>Bacillati</taxon>
        <taxon>Bacillota</taxon>
        <taxon>Bacilli</taxon>
        <taxon>Bacillales</taxon>
        <taxon>Bacillaceae</taxon>
        <taxon>Niallia</taxon>
    </lineage>
</organism>
<evidence type="ECO:0000256" key="2">
    <source>
        <dbReference type="RuleBase" id="RU362119"/>
    </source>
</evidence>
<dbReference type="PANTHER" id="PTHR11575:SF23">
    <property type="entry name" value="5-NUCLEOTIDASE FAMILY PROTEIN"/>
    <property type="match status" value="1"/>
</dbReference>
<dbReference type="PIRSF" id="PIRSF036361">
    <property type="entry name" value="YunD"/>
    <property type="match status" value="1"/>
</dbReference>
<dbReference type="PRINTS" id="PR01607">
    <property type="entry name" value="APYRASEFAMLY"/>
</dbReference>
<evidence type="ECO:0000313" key="5">
    <source>
        <dbReference type="EMBL" id="MEQ2467140.1"/>
    </source>
</evidence>
<accession>A0ABV1F194</accession>
<dbReference type="PANTHER" id="PTHR11575">
    <property type="entry name" value="5'-NUCLEOTIDASE-RELATED"/>
    <property type="match status" value="1"/>
</dbReference>
<keyword evidence="1" id="KW-0732">Signal</keyword>
<dbReference type="Pfam" id="PF02872">
    <property type="entry name" value="5_nucleotid_C"/>
    <property type="match status" value="1"/>
</dbReference>
<dbReference type="InterPro" id="IPR004843">
    <property type="entry name" value="Calcineurin-like_PHP"/>
</dbReference>
<dbReference type="InterPro" id="IPR008334">
    <property type="entry name" value="5'-Nucleotdase_C"/>
</dbReference>
<keyword evidence="2 5" id="KW-0378">Hydrolase</keyword>
<protein>
    <submittedName>
        <fullName evidence="5">Bifunctional UDP-sugar hydrolase/5'-nucleotidase</fullName>
    </submittedName>
</protein>
<evidence type="ECO:0000259" key="3">
    <source>
        <dbReference type="Pfam" id="PF00149"/>
    </source>
</evidence>
<dbReference type="Gene3D" id="3.60.21.10">
    <property type="match status" value="1"/>
</dbReference>
<dbReference type="GO" id="GO:0016787">
    <property type="term" value="F:hydrolase activity"/>
    <property type="evidence" value="ECO:0007669"/>
    <property type="project" value="UniProtKB-KW"/>
</dbReference>
<dbReference type="InterPro" id="IPR006179">
    <property type="entry name" value="5_nucleotidase/apyrase"/>
</dbReference>
<comment type="caution">
    <text evidence="5">The sequence shown here is derived from an EMBL/GenBank/DDBJ whole genome shotgun (WGS) entry which is preliminary data.</text>
</comment>
<dbReference type="SUPFAM" id="SSF56300">
    <property type="entry name" value="Metallo-dependent phosphatases"/>
    <property type="match status" value="1"/>
</dbReference>
<dbReference type="CDD" id="cd00845">
    <property type="entry name" value="MPP_UshA_N_like"/>
    <property type="match status" value="1"/>
</dbReference>
<keyword evidence="2" id="KW-0547">Nucleotide-binding</keyword>
<dbReference type="Proteomes" id="UP001465426">
    <property type="component" value="Unassembled WGS sequence"/>
</dbReference>
<feature type="domain" description="5'-Nucleotidase C-terminal" evidence="4">
    <location>
        <begin position="305"/>
        <end position="431"/>
    </location>
</feature>
<dbReference type="Gene3D" id="3.90.780.10">
    <property type="entry name" value="5'-Nucleotidase, C-terminal domain"/>
    <property type="match status" value="1"/>
</dbReference>
<reference evidence="5 6" key="1">
    <citation type="submission" date="2024-03" db="EMBL/GenBank/DDBJ databases">
        <title>Human intestinal bacterial collection.</title>
        <authorList>
            <person name="Pauvert C."/>
            <person name="Hitch T.C.A."/>
            <person name="Clavel T."/>
        </authorList>
    </citation>
    <scope>NUCLEOTIDE SEQUENCE [LARGE SCALE GENOMIC DNA]</scope>
    <source>
        <strain evidence="5 6">CLA-SR-H024</strain>
    </source>
</reference>
<feature type="domain" description="Calcineurin-like phosphoesterase" evidence="3">
    <location>
        <begin position="20"/>
        <end position="219"/>
    </location>
</feature>
<dbReference type="EMBL" id="JBBMFN010000043">
    <property type="protein sequence ID" value="MEQ2467140.1"/>
    <property type="molecule type" value="Genomic_DNA"/>
</dbReference>
<comment type="similarity">
    <text evidence="2">Belongs to the 5'-nucleotidase family.</text>
</comment>
<gene>
    <name evidence="5" type="ORF">WMO63_15910</name>
</gene>
<name>A0ABV1F194_9BACI</name>
<dbReference type="InterPro" id="IPR011240">
    <property type="entry name" value="Pesterase_YunD"/>
</dbReference>
<keyword evidence="6" id="KW-1185">Reference proteome</keyword>
<dbReference type="Pfam" id="PF00149">
    <property type="entry name" value="Metallophos"/>
    <property type="match status" value="1"/>
</dbReference>
<evidence type="ECO:0000313" key="6">
    <source>
        <dbReference type="Proteomes" id="UP001465426"/>
    </source>
</evidence>
<evidence type="ECO:0000259" key="4">
    <source>
        <dbReference type="Pfam" id="PF02872"/>
    </source>
</evidence>
<sequence>MPNKKRKIQNKEGEKMEVIHIYHTNDLHSHFENWPRIYELLRERKKWHEEAGEAVYLFDIGDHLDLSHPYTEATKGRINTELLNKERYDAVTIGNNEGITLPYEALDHLYDGALFDVIVANLYKKNGERPAWAIPHQIYTTAKGTKIGVVGITAYFEQLYELLGWKLTEPMQELSKQIEELRGQVDIIILLSHLGINDDEMIATNFPEIDVILGAHTHHIFHQGKIMNNNLQGAAGKYGYYVGHIEIKIDDLKKVMDKKAILYETSKLPIANEEEAIIENYYLQGKQALSEKAVTIDEYYSREFLAKMLCEKLVSWCHSDCAILNEGLILNGLQPGDVTFFDLLSICPHPINPCNVTLTGAELKEILLDMKAEKWETLQVKGLGFRGTLMGKMISAGITEEKSGERVRYFIQSKEILADQYYVITVPDMLTFGNFFPSIYRAAKKDYFLPEFMRNILAERLRNRIKA</sequence>
<dbReference type="InterPro" id="IPR029052">
    <property type="entry name" value="Metallo-depent_PP-like"/>
</dbReference>
<dbReference type="InterPro" id="IPR036907">
    <property type="entry name" value="5'-Nucleotdase_C_sf"/>
</dbReference>
<proteinExistence type="inferred from homology"/>